<dbReference type="AlphaFoldDB" id="A0A9P7Y9N7"/>
<dbReference type="EMBL" id="MU251722">
    <property type="protein sequence ID" value="KAG9229898.1"/>
    <property type="molecule type" value="Genomic_DNA"/>
</dbReference>
<dbReference type="InterPro" id="IPR009880">
    <property type="entry name" value="Glyoxal_oxidase_N"/>
</dbReference>
<evidence type="ECO:0000259" key="4">
    <source>
        <dbReference type="PROSITE" id="PS51212"/>
    </source>
</evidence>
<dbReference type="Pfam" id="PF07250">
    <property type="entry name" value="Glyoxal_oxid_N"/>
    <property type="match status" value="1"/>
</dbReference>
<dbReference type="InterPro" id="IPR014756">
    <property type="entry name" value="Ig_E-set"/>
</dbReference>
<feature type="chain" id="PRO_5040490984" evidence="3">
    <location>
        <begin position="24"/>
        <end position="1034"/>
    </location>
</feature>
<dbReference type="InterPro" id="IPR011043">
    <property type="entry name" value="Gal_Oxase/kelch_b-propeller"/>
</dbReference>
<reference evidence="5" key="1">
    <citation type="journal article" date="2021" name="IMA Fungus">
        <title>Genomic characterization of three marine fungi, including Emericellopsis atlantica sp. nov. with signatures of a generalist lifestyle and marine biomass degradation.</title>
        <authorList>
            <person name="Hagestad O.C."/>
            <person name="Hou L."/>
            <person name="Andersen J.H."/>
            <person name="Hansen E.H."/>
            <person name="Altermark B."/>
            <person name="Li C."/>
            <person name="Kuhnert E."/>
            <person name="Cox R.J."/>
            <person name="Crous P.W."/>
            <person name="Spatafora J.W."/>
            <person name="Lail K."/>
            <person name="Amirebrahimi M."/>
            <person name="Lipzen A."/>
            <person name="Pangilinan J."/>
            <person name="Andreopoulos W."/>
            <person name="Hayes R.D."/>
            <person name="Ng V."/>
            <person name="Grigoriev I.V."/>
            <person name="Jackson S.A."/>
            <person name="Sutton T.D.S."/>
            <person name="Dobson A.D.W."/>
            <person name="Rama T."/>
        </authorList>
    </citation>
    <scope>NUCLEOTIDE SEQUENCE</scope>
    <source>
        <strain evidence="5">TRa018bII</strain>
    </source>
</reference>
<dbReference type="SUPFAM" id="SSF81296">
    <property type="entry name" value="E set domains"/>
    <property type="match status" value="1"/>
</dbReference>
<dbReference type="Pfam" id="PF01822">
    <property type="entry name" value="WSC"/>
    <property type="match status" value="4"/>
</dbReference>
<proteinExistence type="predicted"/>
<evidence type="ECO:0000256" key="1">
    <source>
        <dbReference type="ARBA" id="ARBA00022729"/>
    </source>
</evidence>
<dbReference type="InterPro" id="IPR013783">
    <property type="entry name" value="Ig-like_fold"/>
</dbReference>
<feature type="domain" description="WSC" evidence="4">
    <location>
        <begin position="370"/>
        <end position="493"/>
    </location>
</feature>
<dbReference type="PANTHER" id="PTHR32208:SF105">
    <property type="entry name" value="COPPER RADICAL OXIDASE"/>
    <property type="match status" value="1"/>
</dbReference>
<sequence length="1034" mass="108305">MLHEMKTALGAVIFLSALPLSQAALIAKRVTLPAGWTSQGCFTDVPGRTLAGANYAADTMTVESCVAFCISKNAAYAGVEYSTECFCGNILAAAAVPAPSTECSMACGGDATESCGGPNRLSVYWSGVVVSPPANKPTVGTYDFLGCRTEGNGARALGAKDTASDTMTIETCATFCAGYTYFGTEFGRECYCGNTFGVGSVAAAAGDCSMLCAGDSSEFCGAGGRLTVYAVSGTPPPSSTTTSGSTSTTPVPTTFPTGFTSQGCWTEGTTGRALGHQQPDSNTNSLQACVQTCAGLGYTIAGAEYGSQCFCDNFIYNGATVAANQADCNVPCPGAPGEFCGAGGRLSLYSIGTPQVFEAPGPQKTGLPTSWTYHGCYQDNVVSVEAANVNIGVLPYKVWDKPTNSPVECITQCQKFGFDAAGLEYGSQCFCGDKQNLLVASMPSVSSNPSAVDSYTYSTLPQKFADSQCNSPCTGAPQYLCGAGDRLTLYTWNSTTPLYKWDFPTGPAAGEYSLLIGGVIVPLITSQTILGKVTFLEKAGTGAPNGTGAVELDLTQIDNFNAAWRTMTQPQSDVFCSGGVTMPDKKGRQINVGGWAGESNYGVRIYLPDGSPGVKGTNQWAEDKLHLKLQVPRWYPTAMVMANGSILIVGGEIGQNAAEQPTLEILPPTGVADGSTYSGYSNTTKYLDFLDRTAPFNLYPWCQVVPSGILMVYYNEARIVDEVNFDTIKTLPNLPGAVNDPTGGRSYQLQGATVSLPQYAPFTDPLGVLACGGSTENGGHAIDNCVSMQPEANNPEWLIERMPSRRVMPCMAGLPDGTFVILGGGQHGVAGFGLAGAPNYNAVLYDPTKPAHQRMSVMDNTTVARMYHSEAIVLLDGRVMVSGSDPSGQFPSPDDNFPEEYRVEVFSPPYLLSGLARPTFSIANKDWGYGDTVTFTSSTGNSKVSLLGSVSSTHGNNMGQRTMFPAVSCAGTSCTVTAPPNAHACPPGWYMMFVLDGPTPSIGQFVRIGGDPGNLGNWPDLPGFPLPGTGPVEP</sequence>
<dbReference type="Proteomes" id="UP000824998">
    <property type="component" value="Unassembled WGS sequence"/>
</dbReference>
<evidence type="ECO:0000256" key="3">
    <source>
        <dbReference type="SAM" id="SignalP"/>
    </source>
</evidence>
<dbReference type="PROSITE" id="PS51212">
    <property type="entry name" value="WSC"/>
    <property type="match status" value="4"/>
</dbReference>
<dbReference type="SUPFAM" id="SSF50965">
    <property type="entry name" value="Galactose oxidase, central domain"/>
    <property type="match status" value="1"/>
</dbReference>
<dbReference type="Pfam" id="PF09118">
    <property type="entry name" value="GO-like_E_set"/>
    <property type="match status" value="1"/>
</dbReference>
<keyword evidence="1 3" id="KW-0732">Signal</keyword>
<evidence type="ECO:0000313" key="6">
    <source>
        <dbReference type="Proteomes" id="UP000824998"/>
    </source>
</evidence>
<comment type="caution">
    <text evidence="5">The sequence shown here is derived from an EMBL/GenBank/DDBJ whole genome shotgun (WGS) entry which is preliminary data.</text>
</comment>
<feature type="domain" description="WSC" evidence="4">
    <location>
        <begin position="258"/>
        <end position="352"/>
    </location>
</feature>
<feature type="signal peptide" evidence="3">
    <location>
        <begin position="1"/>
        <end position="23"/>
    </location>
</feature>
<evidence type="ECO:0000256" key="2">
    <source>
        <dbReference type="SAM" id="MobiDB-lite"/>
    </source>
</evidence>
<dbReference type="SMART" id="SM00321">
    <property type="entry name" value="WSC"/>
    <property type="match status" value="4"/>
</dbReference>
<dbReference type="InterPro" id="IPR002889">
    <property type="entry name" value="WSC_carb-bd"/>
</dbReference>
<gene>
    <name evidence="5" type="ORF">BJ875DRAFT_409983</name>
</gene>
<dbReference type="InterPro" id="IPR015202">
    <property type="entry name" value="GO-like_E_set"/>
</dbReference>
<feature type="domain" description="WSC" evidence="4">
    <location>
        <begin position="141"/>
        <end position="232"/>
    </location>
</feature>
<dbReference type="InterPro" id="IPR037293">
    <property type="entry name" value="Gal_Oxidase_central_sf"/>
</dbReference>
<feature type="compositionally biased region" description="Low complexity" evidence="2">
    <location>
        <begin position="239"/>
        <end position="252"/>
    </location>
</feature>
<keyword evidence="6" id="KW-1185">Reference proteome</keyword>
<evidence type="ECO:0000313" key="5">
    <source>
        <dbReference type="EMBL" id="KAG9229898.1"/>
    </source>
</evidence>
<accession>A0A9P7Y9N7</accession>
<dbReference type="OrthoDB" id="2019572at2759"/>
<feature type="region of interest" description="Disordered" evidence="2">
    <location>
        <begin position="233"/>
        <end position="252"/>
    </location>
</feature>
<feature type="domain" description="WSC" evidence="4">
    <location>
        <begin position="35"/>
        <end position="127"/>
    </location>
</feature>
<dbReference type="CDD" id="cd02851">
    <property type="entry name" value="E_set_GO_C"/>
    <property type="match status" value="1"/>
</dbReference>
<dbReference type="PANTHER" id="PTHR32208">
    <property type="entry name" value="SECRETED PROTEIN-RELATED"/>
    <property type="match status" value="1"/>
</dbReference>
<dbReference type="Gene3D" id="2.130.10.80">
    <property type="entry name" value="Galactose oxidase/kelch, beta-propeller"/>
    <property type="match status" value="1"/>
</dbReference>
<organism evidence="5 6">
    <name type="scientific">Amylocarpus encephaloides</name>
    <dbReference type="NCBI Taxonomy" id="45428"/>
    <lineage>
        <taxon>Eukaryota</taxon>
        <taxon>Fungi</taxon>
        <taxon>Dikarya</taxon>
        <taxon>Ascomycota</taxon>
        <taxon>Pezizomycotina</taxon>
        <taxon>Leotiomycetes</taxon>
        <taxon>Helotiales</taxon>
        <taxon>Helotiales incertae sedis</taxon>
        <taxon>Amylocarpus</taxon>
    </lineage>
</organism>
<dbReference type="Gene3D" id="2.60.40.10">
    <property type="entry name" value="Immunoglobulins"/>
    <property type="match status" value="1"/>
</dbReference>
<protein>
    <submittedName>
        <fullName evidence="5">Glyoxal oxidase</fullName>
    </submittedName>
</protein>
<name>A0A9P7Y9N7_9HELO</name>